<protein>
    <submittedName>
        <fullName evidence="1">Septum formation initiator family protein</fullName>
    </submittedName>
</protein>
<dbReference type="EMBL" id="JALKCH010000007">
    <property type="protein sequence ID" value="MCK0197661.1"/>
    <property type="molecule type" value="Genomic_DNA"/>
</dbReference>
<comment type="caution">
    <text evidence="1">The sequence shown here is derived from an EMBL/GenBank/DDBJ whole genome shotgun (WGS) entry which is preliminary data.</text>
</comment>
<gene>
    <name evidence="1" type="ORF">MWN34_12130</name>
</gene>
<sequence>MIIRTRWRAILQTLTLHVGAASLIGYFALQGYGGQYGLAAKRDLEQQYQSLSTELDGLKTQREALAFKVDLLATSRIDPDMLDEEARSLLNLVNPKDLVLLRQNATKSRLQ</sequence>
<accession>A0ABT0DCG8</accession>
<dbReference type="RefSeq" id="WP_247029558.1">
    <property type="nucleotide sequence ID" value="NZ_JALKCH010000007.1"/>
</dbReference>
<organism evidence="1 2">
    <name type="scientific">Ancylobacter crimeensis</name>
    <dbReference type="NCBI Taxonomy" id="2579147"/>
    <lineage>
        <taxon>Bacteria</taxon>
        <taxon>Pseudomonadati</taxon>
        <taxon>Pseudomonadota</taxon>
        <taxon>Alphaproteobacteria</taxon>
        <taxon>Hyphomicrobiales</taxon>
        <taxon>Xanthobacteraceae</taxon>
        <taxon>Ancylobacter</taxon>
    </lineage>
</organism>
<evidence type="ECO:0000313" key="1">
    <source>
        <dbReference type="EMBL" id="MCK0197661.1"/>
    </source>
</evidence>
<keyword evidence="2" id="KW-1185">Reference proteome</keyword>
<dbReference type="InterPro" id="IPR007060">
    <property type="entry name" value="FtsL/DivIC"/>
</dbReference>
<name>A0ABT0DCG8_9HYPH</name>
<evidence type="ECO:0000313" key="2">
    <source>
        <dbReference type="Proteomes" id="UP001203284"/>
    </source>
</evidence>
<proteinExistence type="predicted"/>
<dbReference type="Pfam" id="PF04977">
    <property type="entry name" value="DivIC"/>
    <property type="match status" value="1"/>
</dbReference>
<reference evidence="1 2" key="1">
    <citation type="submission" date="2022-04" db="EMBL/GenBank/DDBJ databases">
        <authorList>
            <person name="Grouzdev D.S."/>
            <person name="Pantiukh K.S."/>
            <person name="Krutkina M.S."/>
        </authorList>
    </citation>
    <scope>NUCLEOTIDE SEQUENCE [LARGE SCALE GENOMIC DNA]</scope>
    <source>
        <strain evidence="1 2">6x-1</strain>
    </source>
</reference>
<dbReference type="Proteomes" id="UP001203284">
    <property type="component" value="Unassembled WGS sequence"/>
</dbReference>